<protein>
    <submittedName>
        <fullName evidence="2">Uncharacterized protein</fullName>
    </submittedName>
</protein>
<organism evidence="2">
    <name type="scientific">Pararge aegeria</name>
    <name type="common">speckled wood butterfly</name>
    <dbReference type="NCBI Taxonomy" id="116150"/>
    <lineage>
        <taxon>Eukaryota</taxon>
        <taxon>Metazoa</taxon>
        <taxon>Ecdysozoa</taxon>
        <taxon>Arthropoda</taxon>
        <taxon>Hexapoda</taxon>
        <taxon>Insecta</taxon>
        <taxon>Pterygota</taxon>
        <taxon>Neoptera</taxon>
        <taxon>Endopterygota</taxon>
        <taxon>Lepidoptera</taxon>
        <taxon>Glossata</taxon>
        <taxon>Ditrysia</taxon>
        <taxon>Papilionoidea</taxon>
        <taxon>Nymphalidae</taxon>
        <taxon>Satyrinae</taxon>
        <taxon>Satyrini</taxon>
        <taxon>Parargina</taxon>
        <taxon>Pararge</taxon>
    </lineage>
</organism>
<feature type="transmembrane region" description="Helical" evidence="1">
    <location>
        <begin position="12"/>
        <end position="32"/>
    </location>
</feature>
<name>S4PV01_9NEOP</name>
<reference evidence="2" key="2">
    <citation type="submission" date="2013-05" db="EMBL/GenBank/DDBJ databases">
        <authorList>
            <person name="Carter J.-M."/>
            <person name="Baker S.C."/>
            <person name="Pink R."/>
            <person name="Carter D.R.F."/>
            <person name="Collins A."/>
            <person name="Tomlin J."/>
            <person name="Gibbs M."/>
            <person name="Breuker C.J."/>
        </authorList>
    </citation>
    <scope>NUCLEOTIDE SEQUENCE</scope>
    <source>
        <tissue evidence="2">Ovary</tissue>
    </source>
</reference>
<keyword evidence="1" id="KW-0472">Membrane</keyword>
<proteinExistence type="predicted"/>
<reference evidence="2" key="1">
    <citation type="journal article" date="2013" name="BMC Genomics">
        <title>Unscrambling butterfly oogenesis.</title>
        <authorList>
            <person name="Carter J.M."/>
            <person name="Baker S.C."/>
            <person name="Pink R."/>
            <person name="Carter D.R."/>
            <person name="Collins A."/>
            <person name="Tomlin J."/>
            <person name="Gibbs M."/>
            <person name="Breuker C.J."/>
        </authorList>
    </citation>
    <scope>NUCLEOTIDE SEQUENCE</scope>
    <source>
        <tissue evidence="2">Ovary</tissue>
    </source>
</reference>
<dbReference type="AlphaFoldDB" id="S4PV01"/>
<accession>S4PV01</accession>
<evidence type="ECO:0000313" key="2">
    <source>
        <dbReference type="EMBL" id="JAA83162.1"/>
    </source>
</evidence>
<sequence length="77" mass="8783">MFCEFYFRGPSIIQNCIFLSICRSVGILPYIFKRVHIFSARYPEAAALPCLPLGTPMRISVSISKLEVKFNFHLLVA</sequence>
<evidence type="ECO:0000256" key="1">
    <source>
        <dbReference type="SAM" id="Phobius"/>
    </source>
</evidence>
<keyword evidence="1" id="KW-0812">Transmembrane</keyword>
<dbReference type="EMBL" id="GAIX01009398">
    <property type="protein sequence ID" value="JAA83162.1"/>
    <property type="molecule type" value="Transcribed_RNA"/>
</dbReference>
<keyword evidence="1" id="KW-1133">Transmembrane helix</keyword>
<feature type="non-terminal residue" evidence="2">
    <location>
        <position position="77"/>
    </location>
</feature>